<proteinExistence type="predicted"/>
<protein>
    <submittedName>
        <fullName evidence="2">Uncharacterized protein</fullName>
    </submittedName>
</protein>
<gene>
    <name evidence="2" type="ORF">HERI1096_LOCUS11717</name>
</gene>
<dbReference type="AlphaFoldDB" id="A0A7S3APC3"/>
<feature type="compositionally biased region" description="Low complexity" evidence="1">
    <location>
        <begin position="77"/>
        <end position="88"/>
    </location>
</feature>
<feature type="compositionally biased region" description="Low complexity" evidence="1">
    <location>
        <begin position="103"/>
        <end position="116"/>
    </location>
</feature>
<evidence type="ECO:0000256" key="1">
    <source>
        <dbReference type="SAM" id="MobiDB-lite"/>
    </source>
</evidence>
<dbReference type="EMBL" id="HBHX01020982">
    <property type="protein sequence ID" value="CAE0111057.1"/>
    <property type="molecule type" value="Transcribed_RNA"/>
</dbReference>
<evidence type="ECO:0000313" key="2">
    <source>
        <dbReference type="EMBL" id="CAE0111057.1"/>
    </source>
</evidence>
<accession>A0A7S3APC3</accession>
<sequence>MAPKRKAPGCVKVQDETADGIKYVRNESGMLIIGTSSFRRTVRHAGDDVEVRVEQELSRDGGALRKLLAPEPAQRISASSEGECSAAAPLDDAVPTATVPTGDSHSADSCSADSHSLATSVTAASVSVARVGGHRRPDRLRCSLHALVESRSRQRSAVTQ</sequence>
<organism evidence="2">
    <name type="scientific">Haptolina ericina</name>
    <dbReference type="NCBI Taxonomy" id="156174"/>
    <lineage>
        <taxon>Eukaryota</taxon>
        <taxon>Haptista</taxon>
        <taxon>Haptophyta</taxon>
        <taxon>Prymnesiophyceae</taxon>
        <taxon>Prymnesiales</taxon>
        <taxon>Prymnesiaceae</taxon>
        <taxon>Haptolina</taxon>
    </lineage>
</organism>
<name>A0A7S3APC3_9EUKA</name>
<feature type="region of interest" description="Disordered" evidence="1">
    <location>
        <begin position="70"/>
        <end position="116"/>
    </location>
</feature>
<reference evidence="2" key="1">
    <citation type="submission" date="2021-01" db="EMBL/GenBank/DDBJ databases">
        <authorList>
            <person name="Corre E."/>
            <person name="Pelletier E."/>
            <person name="Niang G."/>
            <person name="Scheremetjew M."/>
            <person name="Finn R."/>
            <person name="Kale V."/>
            <person name="Holt S."/>
            <person name="Cochrane G."/>
            <person name="Meng A."/>
            <person name="Brown T."/>
            <person name="Cohen L."/>
        </authorList>
    </citation>
    <scope>NUCLEOTIDE SEQUENCE</scope>
    <source>
        <strain evidence="2">CCMP281</strain>
    </source>
</reference>